<dbReference type="InterPro" id="IPR044880">
    <property type="entry name" value="NCX_ion-bd_dom_sf"/>
</dbReference>
<evidence type="ECO:0000313" key="11">
    <source>
        <dbReference type="EMBL" id="SMY27802.1"/>
    </source>
</evidence>
<feature type="region of interest" description="Disordered" evidence="8">
    <location>
        <begin position="17"/>
        <end position="129"/>
    </location>
</feature>
<dbReference type="InterPro" id="IPR004713">
    <property type="entry name" value="CaH_exchang"/>
</dbReference>
<feature type="domain" description="Sodium/calcium exchanger membrane region" evidence="10">
    <location>
        <begin position="430"/>
        <end position="572"/>
    </location>
</feature>
<dbReference type="GO" id="GO:0006874">
    <property type="term" value="P:intracellular calcium ion homeostasis"/>
    <property type="evidence" value="ECO:0007669"/>
    <property type="project" value="TreeGrafter"/>
</dbReference>
<sequence>MSTKYSSHRIDHIKHQARKHAWYNDNGQSDTKTYNPFGRAGPRKARMDEENHITHVSTENDADQPATETRREKYEQDTADFRGPQKAGTYPQGPQGAMPVNSRGLSSDETDKSDEAPREMYNPVSIQNDMNARKRKGGKLFGMFGKKDTSDGMMERSDTEKSKKRKHKHIPIMTQVKAVLFSWINILLIAVPVGIALEQVKSFSRVGVFVINFIAIIPLAAILSFATEELAMYIGEVLGGLLNASFGNAVELIVSVIALKQGKVIIVQTSLIGSMLSNLLLVLGMCFFFGGINRSEQFFNITVAQTAASLLALAIGSLIIPTAFAMFSPKGEQGVAQASRGTAVLLLVTYACYLLFQLRTHKTMYNEPSQKVPKKSSGRKDSGEAQRGIAMIGAASGAASAGGNINRENLVHEEDDEEEETPSLSIIGALITLGIATVLIAFCAEYMVSAIGAIADSISPEFIGLILIPIVGNAAEHATAVTVAIKDKMDLAIGVAVGSSLQIALLVLPLMIMLNWWGVGDAVLTLNFDGFLVVVLVLSIWLVNYLINDGKSHWLEGVMLMLLYTIIAVAAFFYPANKEDLVG</sequence>
<keyword evidence="6" id="KW-0406">Ion transport</keyword>
<feature type="compositionally biased region" description="Basic and acidic residues" evidence="8">
    <location>
        <begin position="68"/>
        <end position="80"/>
    </location>
</feature>
<feature type="transmembrane region" description="Helical" evidence="9">
    <location>
        <begin position="203"/>
        <end position="225"/>
    </location>
</feature>
<feature type="transmembrane region" description="Helical" evidence="9">
    <location>
        <begin position="554"/>
        <end position="574"/>
    </location>
</feature>
<evidence type="ECO:0000259" key="10">
    <source>
        <dbReference type="Pfam" id="PF01699"/>
    </source>
</evidence>
<dbReference type="GO" id="GO:0012505">
    <property type="term" value="C:endomembrane system"/>
    <property type="evidence" value="ECO:0007669"/>
    <property type="project" value="UniProtKB-SubCell"/>
</dbReference>
<feature type="domain" description="Sodium/calcium exchanger membrane region" evidence="10">
    <location>
        <begin position="206"/>
        <end position="358"/>
    </location>
</feature>
<evidence type="ECO:0000256" key="4">
    <source>
        <dbReference type="ARBA" id="ARBA00022692"/>
    </source>
</evidence>
<dbReference type="InterPro" id="IPR004837">
    <property type="entry name" value="NaCa_Exmemb"/>
</dbReference>
<dbReference type="AlphaFoldDB" id="A0A1Y6LTV3"/>
<evidence type="ECO:0000256" key="7">
    <source>
        <dbReference type="ARBA" id="ARBA00023136"/>
    </source>
</evidence>
<gene>
    <name evidence="11" type="ORF">ZT1A5_G9247</name>
</gene>
<keyword evidence="7 9" id="KW-0472">Membrane</keyword>
<proteinExistence type="inferred from homology"/>
<dbReference type="Gene3D" id="1.20.1420.30">
    <property type="entry name" value="NCX, central ion-binding region"/>
    <property type="match status" value="2"/>
</dbReference>
<feature type="transmembrane region" description="Helical" evidence="9">
    <location>
        <begin position="424"/>
        <end position="442"/>
    </location>
</feature>
<accession>A0A1Y6LTV3</accession>
<evidence type="ECO:0000256" key="3">
    <source>
        <dbReference type="ARBA" id="ARBA00022448"/>
    </source>
</evidence>
<dbReference type="PANTHER" id="PTHR31503:SF20">
    <property type="entry name" value="CA(2+)_H(+) EXCHANGER, PUTATIVE (EUROFUNG)-RELATED"/>
    <property type="match status" value="1"/>
</dbReference>
<evidence type="ECO:0000256" key="6">
    <source>
        <dbReference type="ARBA" id="ARBA00023065"/>
    </source>
</evidence>
<feature type="transmembrane region" description="Helical" evidence="9">
    <location>
        <begin position="530"/>
        <end position="547"/>
    </location>
</feature>
<name>A0A1Y6LTV3_ZYMTR</name>
<feature type="transmembrane region" description="Helical" evidence="9">
    <location>
        <begin position="462"/>
        <end position="485"/>
    </location>
</feature>
<evidence type="ECO:0000313" key="12">
    <source>
        <dbReference type="Proteomes" id="UP000215453"/>
    </source>
</evidence>
<dbReference type="Proteomes" id="UP000215453">
    <property type="component" value="Chromosome 9"/>
</dbReference>
<evidence type="ECO:0000256" key="2">
    <source>
        <dbReference type="ARBA" id="ARBA00008170"/>
    </source>
</evidence>
<feature type="transmembrane region" description="Helical" evidence="9">
    <location>
        <begin position="492"/>
        <end position="518"/>
    </location>
</feature>
<feature type="transmembrane region" description="Helical" evidence="9">
    <location>
        <begin position="301"/>
        <end position="326"/>
    </location>
</feature>
<dbReference type="PANTHER" id="PTHR31503">
    <property type="entry name" value="VACUOLAR CALCIUM ION TRANSPORTER"/>
    <property type="match status" value="1"/>
</dbReference>
<comment type="subcellular location">
    <subcellularLocation>
        <location evidence="1">Endomembrane system</location>
        <topology evidence="1">Multi-pass membrane protein</topology>
    </subcellularLocation>
</comment>
<organism evidence="11 12">
    <name type="scientific">Zymoseptoria tritici ST99CH_1A5</name>
    <dbReference type="NCBI Taxonomy" id="1276529"/>
    <lineage>
        <taxon>Eukaryota</taxon>
        <taxon>Fungi</taxon>
        <taxon>Dikarya</taxon>
        <taxon>Ascomycota</taxon>
        <taxon>Pezizomycotina</taxon>
        <taxon>Dothideomycetes</taxon>
        <taxon>Dothideomycetidae</taxon>
        <taxon>Mycosphaerellales</taxon>
        <taxon>Mycosphaerellaceae</taxon>
        <taxon>Zymoseptoria</taxon>
    </lineage>
</organism>
<evidence type="ECO:0000256" key="5">
    <source>
        <dbReference type="ARBA" id="ARBA00022989"/>
    </source>
</evidence>
<keyword evidence="3" id="KW-0813">Transport</keyword>
<feature type="transmembrane region" description="Helical" evidence="9">
    <location>
        <begin position="265"/>
        <end position="289"/>
    </location>
</feature>
<protein>
    <recommendedName>
        <fullName evidence="10">Sodium/calcium exchanger membrane region domain-containing protein</fullName>
    </recommendedName>
</protein>
<dbReference type="GO" id="GO:0015369">
    <property type="term" value="F:calcium:proton antiporter activity"/>
    <property type="evidence" value="ECO:0007669"/>
    <property type="project" value="TreeGrafter"/>
</dbReference>
<dbReference type="Pfam" id="PF01699">
    <property type="entry name" value="Na_Ca_ex"/>
    <property type="match status" value="2"/>
</dbReference>
<reference evidence="11 12" key="1">
    <citation type="submission" date="2016-10" db="EMBL/GenBank/DDBJ databases">
        <authorList>
            <person name="Varghese N."/>
        </authorList>
    </citation>
    <scope>NUCLEOTIDE SEQUENCE [LARGE SCALE GENOMIC DNA]</scope>
</reference>
<feature type="transmembrane region" description="Helical" evidence="9">
    <location>
        <begin position="338"/>
        <end position="356"/>
    </location>
</feature>
<feature type="compositionally biased region" description="Basic and acidic residues" evidence="8">
    <location>
        <begin position="109"/>
        <end position="118"/>
    </location>
</feature>
<evidence type="ECO:0000256" key="1">
    <source>
        <dbReference type="ARBA" id="ARBA00004127"/>
    </source>
</evidence>
<feature type="transmembrane region" description="Helical" evidence="9">
    <location>
        <begin position="178"/>
        <end position="197"/>
    </location>
</feature>
<dbReference type="EMBL" id="LT882684">
    <property type="protein sequence ID" value="SMY27802.1"/>
    <property type="molecule type" value="Genomic_DNA"/>
</dbReference>
<dbReference type="GO" id="GO:0000329">
    <property type="term" value="C:fungal-type vacuole membrane"/>
    <property type="evidence" value="ECO:0007669"/>
    <property type="project" value="TreeGrafter"/>
</dbReference>
<feature type="transmembrane region" description="Helical" evidence="9">
    <location>
        <begin position="237"/>
        <end position="259"/>
    </location>
</feature>
<keyword evidence="5 9" id="KW-1133">Transmembrane helix</keyword>
<evidence type="ECO:0000256" key="8">
    <source>
        <dbReference type="SAM" id="MobiDB-lite"/>
    </source>
</evidence>
<evidence type="ECO:0000256" key="9">
    <source>
        <dbReference type="SAM" id="Phobius"/>
    </source>
</evidence>
<comment type="similarity">
    <text evidence="2">Belongs to the Ca(2+):cation antiporter (CaCA) (TC 2.A.19) family.</text>
</comment>
<feature type="compositionally biased region" description="Polar residues" evidence="8">
    <location>
        <begin position="25"/>
        <end position="34"/>
    </location>
</feature>
<keyword evidence="4 9" id="KW-0812">Transmembrane</keyword>